<dbReference type="HOGENOM" id="CLU_030177_0_0_0"/>
<organism evidence="2 3">
    <name type="scientific">Blastopirellula marina DSM 3645</name>
    <dbReference type="NCBI Taxonomy" id="314230"/>
    <lineage>
        <taxon>Bacteria</taxon>
        <taxon>Pseudomonadati</taxon>
        <taxon>Planctomycetota</taxon>
        <taxon>Planctomycetia</taxon>
        <taxon>Pirellulales</taxon>
        <taxon>Pirellulaceae</taxon>
        <taxon>Blastopirellula</taxon>
    </lineage>
</organism>
<dbReference type="EMBL" id="AANZ01000016">
    <property type="protein sequence ID" value="EAQ79011.1"/>
    <property type="molecule type" value="Genomic_DNA"/>
</dbReference>
<feature type="compositionally biased region" description="Acidic residues" evidence="1">
    <location>
        <begin position="528"/>
        <end position="540"/>
    </location>
</feature>
<dbReference type="eggNOG" id="COG3147">
    <property type="taxonomic scope" value="Bacteria"/>
</dbReference>
<sequence>MNNGSFIRKIIYGGCIVVLLILNSFLSQPRTSNSAGGLLAQKRTEYRIAKAELGEIDPTSEAMRLSMLGMDGIATLILWNQLNEYQKTEQYDHVNAICEQITHLNPHFLSVWEYQAWNLSYNISREFDNYRHRYLWVKKGLEYQMAGTRYNYDEPKLMNAVAHFFGIKFGYADEKTQYRQIFPDDTEFHAEINDYLSKAGSNVEQDAAGVGNKPDNWLVARLWNQWSDRVVDTGAGKIGNASPAIFFSNAPKRMMSFAEFIEKEGAIGDTAQTAWAKGNEEWTNDYGDRDLPTSWGIPVKLNDYKRYTEQLKELRAKANALIGPIDAEIRAEKKKELPEDQLAALEVPEAEQTGEQRLAARKAQEAMTPKPADLIKRIDDPKKAIEIRRLYRDIADLEFLQGIIDKQKSVVHYDYWETRSSTEMTNRAIKARSLVYQANQAFENANLVESRDLYNQAWDLWAEIYAEHPELKDDAASGDLSEELKTYAQLLEQLGETLPADFPLMDLMEIHINGFQRPAPPATSAKDETEEEQKADEPMDETPATEPEMKKPAPTSDAPETEAPMADKTPETPSAEKPATEEPAAEATPEAATPAAE</sequence>
<reference evidence="2 3" key="1">
    <citation type="submission" date="2006-02" db="EMBL/GenBank/DDBJ databases">
        <authorList>
            <person name="Amann R."/>
            <person name="Ferriera S."/>
            <person name="Johnson J."/>
            <person name="Kravitz S."/>
            <person name="Halpern A."/>
            <person name="Remington K."/>
            <person name="Beeson K."/>
            <person name="Tran B."/>
            <person name="Rogers Y.-H."/>
            <person name="Friedman R."/>
            <person name="Venter J.C."/>
        </authorList>
    </citation>
    <scope>NUCLEOTIDE SEQUENCE [LARGE SCALE GENOMIC DNA]</scope>
    <source>
        <strain evidence="2 3">DSM 3645</strain>
    </source>
</reference>
<proteinExistence type="predicted"/>
<dbReference type="AlphaFoldDB" id="A3ZWN7"/>
<dbReference type="RefSeq" id="WP_002650627.1">
    <property type="nucleotide sequence ID" value="NZ_CH672376.1"/>
</dbReference>
<feature type="region of interest" description="Disordered" evidence="1">
    <location>
        <begin position="515"/>
        <end position="597"/>
    </location>
</feature>
<protein>
    <submittedName>
        <fullName evidence="2">IRE (Iron responsive element)-like protein</fullName>
    </submittedName>
</protein>
<evidence type="ECO:0000313" key="3">
    <source>
        <dbReference type="Proteomes" id="UP000004358"/>
    </source>
</evidence>
<accession>A3ZWN7</accession>
<dbReference type="OrthoDB" id="239224at2"/>
<gene>
    <name evidence="2" type="ORF">DSM3645_13645</name>
</gene>
<dbReference type="STRING" id="314230.DSM3645_13645"/>
<evidence type="ECO:0000256" key="1">
    <source>
        <dbReference type="SAM" id="MobiDB-lite"/>
    </source>
</evidence>
<comment type="caution">
    <text evidence="2">The sequence shown here is derived from an EMBL/GenBank/DDBJ whole genome shotgun (WGS) entry which is preliminary data.</text>
</comment>
<name>A3ZWN7_9BACT</name>
<evidence type="ECO:0000313" key="2">
    <source>
        <dbReference type="EMBL" id="EAQ79011.1"/>
    </source>
</evidence>
<dbReference type="Proteomes" id="UP000004358">
    <property type="component" value="Unassembled WGS sequence"/>
</dbReference>
<feature type="compositionally biased region" description="Low complexity" evidence="1">
    <location>
        <begin position="571"/>
        <end position="597"/>
    </location>
</feature>